<name>A0A146I563_9CAUD</name>
<evidence type="ECO:0000313" key="3">
    <source>
        <dbReference type="Proteomes" id="UP000203794"/>
    </source>
</evidence>
<organism evidence="2 3">
    <name type="scientific">Ralstonia phage RSL2</name>
    <dbReference type="NCBI Taxonomy" id="1585840"/>
    <lineage>
        <taxon>Viruses</taxon>
        <taxon>Duplodnaviria</taxon>
        <taxon>Heunggongvirae</taxon>
        <taxon>Uroviricota</taxon>
        <taxon>Caudoviricetes</taxon>
        <taxon>Chimalliviridae</taxon>
        <taxon>Chiangmaivirus</taxon>
        <taxon>Chiangmaivirus RSL2</taxon>
    </lineage>
</organism>
<keyword evidence="1" id="KW-1133">Transmembrane helix</keyword>
<feature type="transmembrane region" description="Helical" evidence="1">
    <location>
        <begin position="25"/>
        <end position="44"/>
    </location>
</feature>
<accession>A0A146I563</accession>
<keyword evidence="1" id="KW-0812">Transmembrane</keyword>
<keyword evidence="1" id="KW-0472">Membrane</keyword>
<keyword evidence="3" id="KW-1185">Reference proteome</keyword>
<dbReference type="EMBL" id="AP014693">
    <property type="protein sequence ID" value="BAU71402.1"/>
    <property type="molecule type" value="Genomic_DNA"/>
</dbReference>
<reference evidence="2 3" key="1">
    <citation type="submission" date="2014-12" db="EMBL/GenBank/DDBJ databases">
        <title>Genome analysis of a novel jumbo phage RSL2 infecting the phytopathogen Ralstonia solanacearum.</title>
        <authorList>
            <person name="Kawasaki T."/>
            <person name="Fujie M."/>
            <person name="Chatchawankanphanich O."/>
            <person name="Ogata H."/>
            <person name="Yamada T."/>
        </authorList>
    </citation>
    <scope>NUCLEOTIDE SEQUENCE [LARGE SCALE GENOMIC DNA]</scope>
    <source>
        <strain evidence="2 3">RSL2</strain>
    </source>
</reference>
<evidence type="ECO:0000256" key="1">
    <source>
        <dbReference type="SAM" id="Phobius"/>
    </source>
</evidence>
<dbReference type="Proteomes" id="UP000203794">
    <property type="component" value="Segment"/>
</dbReference>
<protein>
    <submittedName>
        <fullName evidence="2">Uncharacterized protein</fullName>
    </submittedName>
</protein>
<sequence length="49" mass="5573">MTKQQFLAEANQSSNDKVKAKRKEMVLYIGFLLLVVVPLVAYMTDKLAK</sequence>
<evidence type="ECO:0000313" key="2">
    <source>
        <dbReference type="EMBL" id="BAU71402.1"/>
    </source>
</evidence>
<proteinExistence type="predicted"/>